<dbReference type="Gene3D" id="1.10.287.130">
    <property type="match status" value="1"/>
</dbReference>
<dbReference type="Pfam" id="PF00512">
    <property type="entry name" value="HisKA"/>
    <property type="match status" value="1"/>
</dbReference>
<gene>
    <name evidence="2" type="ORF">ENW66_06800</name>
</gene>
<dbReference type="GO" id="GO:0000155">
    <property type="term" value="F:phosphorelay sensor kinase activity"/>
    <property type="evidence" value="ECO:0007669"/>
    <property type="project" value="InterPro"/>
</dbReference>
<evidence type="ECO:0000259" key="1">
    <source>
        <dbReference type="SMART" id="SM00388"/>
    </source>
</evidence>
<dbReference type="InterPro" id="IPR003661">
    <property type="entry name" value="HisK_dim/P_dom"/>
</dbReference>
<dbReference type="EMBL" id="DTLB01000038">
    <property type="protein sequence ID" value="HFW32641.1"/>
    <property type="molecule type" value="Genomic_DNA"/>
</dbReference>
<name>A0A7C3RDT5_ARCFL</name>
<accession>A0A7C3RDT5</accession>
<dbReference type="InterPro" id="IPR036097">
    <property type="entry name" value="HisK_dim/P_sf"/>
</dbReference>
<dbReference type="CDD" id="cd00082">
    <property type="entry name" value="HisKA"/>
    <property type="match status" value="1"/>
</dbReference>
<evidence type="ECO:0000313" key="2">
    <source>
        <dbReference type="EMBL" id="HFW32641.1"/>
    </source>
</evidence>
<comment type="caution">
    <text evidence="2">The sequence shown here is derived from an EMBL/GenBank/DDBJ whole genome shotgun (WGS) entry which is preliminary data.</text>
</comment>
<protein>
    <recommendedName>
        <fullName evidence="1">Signal transduction histidine kinase dimerisation/phosphoacceptor domain-containing protein</fullName>
    </recommendedName>
</protein>
<reference evidence="2" key="1">
    <citation type="journal article" date="2020" name="mSystems">
        <title>Genome- and Community-Level Interaction Insights into Carbon Utilization and Element Cycling Functions of Hydrothermarchaeota in Hydrothermal Sediment.</title>
        <authorList>
            <person name="Zhou Z."/>
            <person name="Liu Y."/>
            <person name="Xu W."/>
            <person name="Pan J."/>
            <person name="Luo Z.H."/>
            <person name="Li M."/>
        </authorList>
    </citation>
    <scope>NUCLEOTIDE SEQUENCE [LARGE SCALE GENOMIC DNA]</scope>
    <source>
        <strain evidence="2">SpSt-87</strain>
    </source>
</reference>
<feature type="domain" description="Signal transduction histidine kinase dimerisation/phosphoacceptor" evidence="1">
    <location>
        <begin position="38"/>
        <end position="96"/>
    </location>
</feature>
<proteinExistence type="predicted"/>
<dbReference type="AlphaFoldDB" id="A0A7C3RDT5"/>
<organism evidence="2">
    <name type="scientific">Archaeoglobus fulgidus</name>
    <dbReference type="NCBI Taxonomy" id="2234"/>
    <lineage>
        <taxon>Archaea</taxon>
        <taxon>Methanobacteriati</taxon>
        <taxon>Methanobacteriota</taxon>
        <taxon>Archaeoglobi</taxon>
        <taxon>Archaeoglobales</taxon>
        <taxon>Archaeoglobaceae</taxon>
        <taxon>Archaeoglobus</taxon>
    </lineage>
</organism>
<dbReference type="SMART" id="SM00388">
    <property type="entry name" value="HisKA"/>
    <property type="match status" value="1"/>
</dbReference>
<sequence>MDEEMEPLLMTLTDNIAFAFKSMEDEEKREEMFKQLVENIKTIAYLVDRIRNPLAAIRGFTEIYIEDEEVRSKIFEQIERIVEIVRNLDISWSESERIAGFEL</sequence>
<dbReference type="SUPFAM" id="SSF47384">
    <property type="entry name" value="Homodimeric domain of signal transducing histidine kinase"/>
    <property type="match status" value="1"/>
</dbReference>